<dbReference type="GO" id="GO:0004708">
    <property type="term" value="F:MAP kinase kinase activity"/>
    <property type="evidence" value="ECO:0007669"/>
    <property type="project" value="UniProtKB-EC"/>
</dbReference>
<protein>
    <recommendedName>
        <fullName evidence="8">mitogen-activated protein kinase kinase</fullName>
        <ecNumber evidence="8">2.7.12.2</ecNumber>
    </recommendedName>
</protein>
<reference evidence="16" key="1">
    <citation type="journal article" date="2017" name="Plant J.">
        <title>The pomegranate (Punica granatum L.) genome and the genomics of punicalagin biosynthesis.</title>
        <authorList>
            <person name="Qin G."/>
            <person name="Xu C."/>
            <person name="Ming R."/>
            <person name="Tang H."/>
            <person name="Guyot R."/>
            <person name="Kramer E.M."/>
            <person name="Hu Y."/>
            <person name="Yi X."/>
            <person name="Qi Y."/>
            <person name="Xu X."/>
            <person name="Gao Z."/>
            <person name="Pan H."/>
            <person name="Jian J."/>
            <person name="Tian Y."/>
            <person name="Yue Z."/>
            <person name="Xu Y."/>
        </authorList>
    </citation>
    <scope>NUCLEOTIDE SEQUENCE [LARGE SCALE GENOMIC DNA]</scope>
    <source>
        <strain evidence="16">cv. Dabenzi</strain>
    </source>
</reference>
<dbReference type="GO" id="GO:0006950">
    <property type="term" value="P:response to stress"/>
    <property type="evidence" value="ECO:0007669"/>
    <property type="project" value="UniProtKB-ARBA"/>
</dbReference>
<dbReference type="GO" id="GO:0004674">
    <property type="term" value="F:protein serine/threonine kinase activity"/>
    <property type="evidence" value="ECO:0007669"/>
    <property type="project" value="UniProtKB-KW"/>
</dbReference>
<dbReference type="EMBL" id="MTKT01006319">
    <property type="protein sequence ID" value="OWM62655.1"/>
    <property type="molecule type" value="Genomic_DNA"/>
</dbReference>
<dbReference type="Proteomes" id="UP000197138">
    <property type="component" value="Unassembled WGS sequence"/>
</dbReference>
<comment type="caution">
    <text evidence="15">The sequence shown here is derived from an EMBL/GenBank/DDBJ whole genome shotgun (WGS) entry which is preliminary data.</text>
</comment>
<evidence type="ECO:0000259" key="14">
    <source>
        <dbReference type="PROSITE" id="PS50011"/>
    </source>
</evidence>
<evidence type="ECO:0000256" key="13">
    <source>
        <dbReference type="RuleBase" id="RU000304"/>
    </source>
</evidence>
<dbReference type="FunFam" id="1.10.510.10:FF:000350">
    <property type="entry name" value="Mitogen-activated protein kinase 2"/>
    <property type="match status" value="1"/>
</dbReference>
<dbReference type="GO" id="GO:0051707">
    <property type="term" value="P:response to other organism"/>
    <property type="evidence" value="ECO:0007669"/>
    <property type="project" value="UniProtKB-ARBA"/>
</dbReference>
<name>A0A218VQ76_PUNGR</name>
<keyword evidence="3" id="KW-0808">Transferase</keyword>
<feature type="domain" description="Protein kinase" evidence="14">
    <location>
        <begin position="111"/>
        <end position="373"/>
    </location>
</feature>
<dbReference type="PANTHER" id="PTHR48013">
    <property type="entry name" value="DUAL SPECIFICITY MITOGEN-ACTIVATED PROTEIN KINASE KINASE 5-RELATED"/>
    <property type="match status" value="1"/>
</dbReference>
<evidence type="ECO:0000313" key="16">
    <source>
        <dbReference type="Proteomes" id="UP000197138"/>
    </source>
</evidence>
<dbReference type="Gene3D" id="1.10.510.10">
    <property type="entry name" value="Transferase(Phosphotransferase) domain 1"/>
    <property type="match status" value="1"/>
</dbReference>
<evidence type="ECO:0000256" key="1">
    <source>
        <dbReference type="ARBA" id="ARBA00022527"/>
    </source>
</evidence>
<dbReference type="PROSITE" id="PS00107">
    <property type="entry name" value="PROTEIN_KINASE_ATP"/>
    <property type="match status" value="1"/>
</dbReference>
<dbReference type="EC" id="2.7.12.2" evidence="8"/>
<evidence type="ECO:0000256" key="9">
    <source>
        <dbReference type="ARBA" id="ARBA00049014"/>
    </source>
</evidence>
<evidence type="ECO:0000256" key="5">
    <source>
        <dbReference type="ARBA" id="ARBA00022777"/>
    </source>
</evidence>
<keyword evidence="2" id="KW-0597">Phosphoprotein</keyword>
<comment type="catalytic activity">
    <reaction evidence="9">
        <text>L-seryl-[protein] + ATP = O-phospho-L-seryl-[protein] + ADP + H(+)</text>
        <dbReference type="Rhea" id="RHEA:17989"/>
        <dbReference type="Rhea" id="RHEA-COMP:9863"/>
        <dbReference type="Rhea" id="RHEA-COMP:11604"/>
        <dbReference type="ChEBI" id="CHEBI:15378"/>
        <dbReference type="ChEBI" id="CHEBI:29999"/>
        <dbReference type="ChEBI" id="CHEBI:30616"/>
        <dbReference type="ChEBI" id="CHEBI:83421"/>
        <dbReference type="ChEBI" id="CHEBI:456216"/>
        <dbReference type="EC" id="2.7.12.2"/>
    </reaction>
</comment>
<keyword evidence="5" id="KW-0418">Kinase</keyword>
<keyword evidence="4 12" id="KW-0547">Nucleotide-binding</keyword>
<dbReference type="PROSITE" id="PS00108">
    <property type="entry name" value="PROTEIN_KINASE_ST"/>
    <property type="match status" value="1"/>
</dbReference>
<evidence type="ECO:0000256" key="7">
    <source>
        <dbReference type="ARBA" id="ARBA00038035"/>
    </source>
</evidence>
<dbReference type="GO" id="GO:0005524">
    <property type="term" value="F:ATP binding"/>
    <property type="evidence" value="ECO:0007669"/>
    <property type="project" value="UniProtKB-UniRule"/>
</dbReference>
<evidence type="ECO:0000313" key="15">
    <source>
        <dbReference type="EMBL" id="OWM62655.1"/>
    </source>
</evidence>
<dbReference type="InterPro" id="IPR011009">
    <property type="entry name" value="Kinase-like_dom_sf"/>
</dbReference>
<dbReference type="Pfam" id="PF00069">
    <property type="entry name" value="Pkinase"/>
    <property type="match status" value="1"/>
</dbReference>
<comment type="catalytic activity">
    <reaction evidence="11">
        <text>L-tyrosyl-[protein] + ATP = O-phospho-L-tyrosyl-[protein] + ADP + H(+)</text>
        <dbReference type="Rhea" id="RHEA:10596"/>
        <dbReference type="Rhea" id="RHEA-COMP:10136"/>
        <dbReference type="Rhea" id="RHEA-COMP:20101"/>
        <dbReference type="ChEBI" id="CHEBI:15378"/>
        <dbReference type="ChEBI" id="CHEBI:30616"/>
        <dbReference type="ChEBI" id="CHEBI:46858"/>
        <dbReference type="ChEBI" id="CHEBI:61978"/>
        <dbReference type="ChEBI" id="CHEBI:456216"/>
        <dbReference type="EC" id="2.7.12.2"/>
    </reaction>
</comment>
<gene>
    <name evidence="15" type="ORF">CDL15_Pgr019949</name>
</gene>
<keyword evidence="1 13" id="KW-0723">Serine/threonine-protein kinase</keyword>
<proteinExistence type="inferred from homology"/>
<keyword evidence="6 12" id="KW-0067">ATP-binding</keyword>
<evidence type="ECO:0000256" key="11">
    <source>
        <dbReference type="ARBA" id="ARBA00051693"/>
    </source>
</evidence>
<dbReference type="PANTHER" id="PTHR48013:SF9">
    <property type="entry name" value="DUAL SPECIFICITY MITOGEN-ACTIVATED PROTEIN KINASE KINASE 5"/>
    <property type="match status" value="1"/>
</dbReference>
<dbReference type="SMART" id="SM00220">
    <property type="entry name" value="S_TKc"/>
    <property type="match status" value="1"/>
</dbReference>
<dbReference type="AlphaFoldDB" id="A0A218VQ76"/>
<evidence type="ECO:0000256" key="6">
    <source>
        <dbReference type="ARBA" id="ARBA00022840"/>
    </source>
</evidence>
<dbReference type="InterPro" id="IPR000719">
    <property type="entry name" value="Prot_kinase_dom"/>
</dbReference>
<organism evidence="15 16">
    <name type="scientific">Punica granatum</name>
    <name type="common">Pomegranate</name>
    <dbReference type="NCBI Taxonomy" id="22663"/>
    <lineage>
        <taxon>Eukaryota</taxon>
        <taxon>Viridiplantae</taxon>
        <taxon>Streptophyta</taxon>
        <taxon>Embryophyta</taxon>
        <taxon>Tracheophyta</taxon>
        <taxon>Spermatophyta</taxon>
        <taxon>Magnoliopsida</taxon>
        <taxon>eudicotyledons</taxon>
        <taxon>Gunneridae</taxon>
        <taxon>Pentapetalae</taxon>
        <taxon>rosids</taxon>
        <taxon>malvids</taxon>
        <taxon>Myrtales</taxon>
        <taxon>Lythraceae</taxon>
        <taxon>Punica</taxon>
    </lineage>
</organism>
<dbReference type="InterPro" id="IPR017441">
    <property type="entry name" value="Protein_kinase_ATP_BS"/>
</dbReference>
<dbReference type="PROSITE" id="PS50011">
    <property type="entry name" value="PROTEIN_KINASE_DOM"/>
    <property type="match status" value="1"/>
</dbReference>
<comment type="similarity">
    <text evidence="7">Belongs to the protein kinase superfamily. STE Ser/Thr protein kinase family. MAP kinase kinase subfamily.</text>
</comment>
<evidence type="ECO:0000256" key="3">
    <source>
        <dbReference type="ARBA" id="ARBA00022679"/>
    </source>
</evidence>
<sequence length="378" mass="41908">MAPTWPLALYPSTFLAISKSFSAGTTQLVLPPFHLYKPLFVRWNPITHSLSLSLSVKHPGAPPSMALVRERRQINLRLPLPELSERHPRFPLPLPPSAAGTASSSISVSDLEKLHVLGHGNGGTVYKVRHRRTSALYALKVVQGGCDPTVRRQLHREMEILRRTDHPQIVRCHGIIEKPSGDFAVVMEYMDVGTLDTVLRSQGTFTESLLADVARQVLAGLSYLHSHRIIHRDIKPSNLLVNSKMEVKIADFGVSKIMGRTLNPCNSYVGTCAYMSPERFDPDAYGGNYDGYAADVWSLGLTLLELYLGHFPLASGPGERPDWATLMCAICFGDPPSSPEGASDEFRSFIECCLQKDSSKRWSAQKLLNHPFVCPPRQ</sequence>
<feature type="binding site" evidence="12">
    <location>
        <position position="140"/>
    </location>
    <ligand>
        <name>ATP</name>
        <dbReference type="ChEBI" id="CHEBI:30616"/>
    </ligand>
</feature>
<evidence type="ECO:0000256" key="8">
    <source>
        <dbReference type="ARBA" id="ARBA00038999"/>
    </source>
</evidence>
<dbReference type="InterPro" id="IPR008271">
    <property type="entry name" value="Ser/Thr_kinase_AS"/>
</dbReference>
<evidence type="ECO:0000256" key="2">
    <source>
        <dbReference type="ARBA" id="ARBA00022553"/>
    </source>
</evidence>
<evidence type="ECO:0000256" key="4">
    <source>
        <dbReference type="ARBA" id="ARBA00022741"/>
    </source>
</evidence>
<dbReference type="Gene3D" id="3.30.200.20">
    <property type="entry name" value="Phosphorylase Kinase, domain 1"/>
    <property type="match status" value="1"/>
</dbReference>
<dbReference type="CDD" id="cd06623">
    <property type="entry name" value="PKc_MAPKK_plant_like"/>
    <property type="match status" value="1"/>
</dbReference>
<accession>A0A218VQ76</accession>
<dbReference type="SUPFAM" id="SSF56112">
    <property type="entry name" value="Protein kinase-like (PK-like)"/>
    <property type="match status" value="1"/>
</dbReference>
<evidence type="ECO:0000256" key="12">
    <source>
        <dbReference type="PROSITE-ProRule" id="PRU10141"/>
    </source>
</evidence>
<evidence type="ECO:0000256" key="10">
    <source>
        <dbReference type="ARBA" id="ARBA00049299"/>
    </source>
</evidence>
<comment type="catalytic activity">
    <reaction evidence="10">
        <text>L-threonyl-[protein] + ATP = O-phospho-L-threonyl-[protein] + ADP + H(+)</text>
        <dbReference type="Rhea" id="RHEA:46608"/>
        <dbReference type="Rhea" id="RHEA-COMP:11060"/>
        <dbReference type="Rhea" id="RHEA-COMP:11605"/>
        <dbReference type="ChEBI" id="CHEBI:15378"/>
        <dbReference type="ChEBI" id="CHEBI:30013"/>
        <dbReference type="ChEBI" id="CHEBI:30616"/>
        <dbReference type="ChEBI" id="CHEBI:61977"/>
        <dbReference type="ChEBI" id="CHEBI:456216"/>
        <dbReference type="EC" id="2.7.12.2"/>
    </reaction>
</comment>